<accession>A0ABP5GGM0</accession>
<dbReference type="PRINTS" id="PR00034">
    <property type="entry name" value="HTHCRP"/>
</dbReference>
<keyword evidence="7" id="KW-1185">Reference proteome</keyword>
<dbReference type="InterPro" id="IPR018490">
    <property type="entry name" value="cNMP-bd_dom_sf"/>
</dbReference>
<dbReference type="SMART" id="SM00419">
    <property type="entry name" value="HTH_CRP"/>
    <property type="match status" value="1"/>
</dbReference>
<gene>
    <name evidence="6" type="ORF">GCM10009720_27760</name>
</gene>
<dbReference type="PROSITE" id="PS51063">
    <property type="entry name" value="HTH_CRP_2"/>
    <property type="match status" value="1"/>
</dbReference>
<dbReference type="SUPFAM" id="SSF51206">
    <property type="entry name" value="cAMP-binding domain-like"/>
    <property type="match status" value="1"/>
</dbReference>
<dbReference type="Pfam" id="PF13545">
    <property type="entry name" value="HTH_Crp_2"/>
    <property type="match status" value="1"/>
</dbReference>
<name>A0ABP5GGM0_9MICC</name>
<dbReference type="PANTHER" id="PTHR24567">
    <property type="entry name" value="CRP FAMILY TRANSCRIPTIONAL REGULATORY PROTEIN"/>
    <property type="match status" value="1"/>
</dbReference>
<dbReference type="PANTHER" id="PTHR24567:SF74">
    <property type="entry name" value="HTH-TYPE TRANSCRIPTIONAL REGULATOR ARCR"/>
    <property type="match status" value="1"/>
</dbReference>
<evidence type="ECO:0000256" key="2">
    <source>
        <dbReference type="ARBA" id="ARBA00023125"/>
    </source>
</evidence>
<dbReference type="EMBL" id="BAAAMN010000061">
    <property type="protein sequence ID" value="GAA2045332.1"/>
    <property type="molecule type" value="Genomic_DNA"/>
</dbReference>
<evidence type="ECO:0000259" key="4">
    <source>
        <dbReference type="PROSITE" id="PS50042"/>
    </source>
</evidence>
<evidence type="ECO:0000256" key="3">
    <source>
        <dbReference type="ARBA" id="ARBA00023163"/>
    </source>
</evidence>
<reference evidence="7" key="1">
    <citation type="journal article" date="2019" name="Int. J. Syst. Evol. Microbiol.">
        <title>The Global Catalogue of Microorganisms (GCM) 10K type strain sequencing project: providing services to taxonomists for standard genome sequencing and annotation.</title>
        <authorList>
            <consortium name="The Broad Institute Genomics Platform"/>
            <consortium name="The Broad Institute Genome Sequencing Center for Infectious Disease"/>
            <person name="Wu L."/>
            <person name="Ma J."/>
        </authorList>
    </citation>
    <scope>NUCLEOTIDE SEQUENCE [LARGE SCALE GENOMIC DNA]</scope>
    <source>
        <strain evidence="7">JCM 13595</strain>
    </source>
</reference>
<keyword evidence="1" id="KW-0805">Transcription regulation</keyword>
<dbReference type="InterPro" id="IPR036390">
    <property type="entry name" value="WH_DNA-bd_sf"/>
</dbReference>
<dbReference type="Pfam" id="PF00027">
    <property type="entry name" value="cNMP_binding"/>
    <property type="match status" value="1"/>
</dbReference>
<dbReference type="RefSeq" id="WP_343959801.1">
    <property type="nucleotide sequence ID" value="NZ_BAAAMN010000061.1"/>
</dbReference>
<evidence type="ECO:0000256" key="1">
    <source>
        <dbReference type="ARBA" id="ARBA00023015"/>
    </source>
</evidence>
<evidence type="ECO:0000259" key="5">
    <source>
        <dbReference type="PROSITE" id="PS51063"/>
    </source>
</evidence>
<dbReference type="CDD" id="cd00038">
    <property type="entry name" value="CAP_ED"/>
    <property type="match status" value="1"/>
</dbReference>
<protein>
    <recommendedName>
        <fullName evidence="8">Crp/Fnr family transcriptional regulator</fullName>
    </recommendedName>
</protein>
<proteinExistence type="predicted"/>
<dbReference type="PROSITE" id="PS50042">
    <property type="entry name" value="CNMP_BINDING_3"/>
    <property type="match status" value="1"/>
</dbReference>
<organism evidence="6 7">
    <name type="scientific">Yaniella flava</name>
    <dbReference type="NCBI Taxonomy" id="287930"/>
    <lineage>
        <taxon>Bacteria</taxon>
        <taxon>Bacillati</taxon>
        <taxon>Actinomycetota</taxon>
        <taxon>Actinomycetes</taxon>
        <taxon>Micrococcales</taxon>
        <taxon>Micrococcaceae</taxon>
        <taxon>Yaniella</taxon>
    </lineage>
</organism>
<keyword evidence="2" id="KW-0238">DNA-binding</keyword>
<dbReference type="SMART" id="SM00100">
    <property type="entry name" value="cNMP"/>
    <property type="match status" value="1"/>
</dbReference>
<dbReference type="Gene3D" id="2.60.120.10">
    <property type="entry name" value="Jelly Rolls"/>
    <property type="match status" value="1"/>
</dbReference>
<dbReference type="SUPFAM" id="SSF46785">
    <property type="entry name" value="Winged helix' DNA-binding domain"/>
    <property type="match status" value="1"/>
</dbReference>
<evidence type="ECO:0000313" key="6">
    <source>
        <dbReference type="EMBL" id="GAA2045332.1"/>
    </source>
</evidence>
<feature type="domain" description="Cyclic nucleotide-binding" evidence="4">
    <location>
        <begin position="24"/>
        <end position="120"/>
    </location>
</feature>
<feature type="domain" description="HTH crp-type" evidence="5">
    <location>
        <begin position="163"/>
        <end position="231"/>
    </location>
</feature>
<dbReference type="InterPro" id="IPR014710">
    <property type="entry name" value="RmlC-like_jellyroll"/>
</dbReference>
<evidence type="ECO:0008006" key="8">
    <source>
        <dbReference type="Google" id="ProtNLM"/>
    </source>
</evidence>
<dbReference type="Proteomes" id="UP001501461">
    <property type="component" value="Unassembled WGS sequence"/>
</dbReference>
<dbReference type="InterPro" id="IPR012318">
    <property type="entry name" value="HTH_CRP"/>
</dbReference>
<dbReference type="InterPro" id="IPR000595">
    <property type="entry name" value="cNMP-bd_dom"/>
</dbReference>
<dbReference type="InterPro" id="IPR050397">
    <property type="entry name" value="Env_Response_Regulators"/>
</dbReference>
<keyword evidence="3" id="KW-0804">Transcription</keyword>
<evidence type="ECO:0000313" key="7">
    <source>
        <dbReference type="Proteomes" id="UP001501461"/>
    </source>
</evidence>
<comment type="caution">
    <text evidence="6">The sequence shown here is derived from an EMBL/GenBank/DDBJ whole genome shotgun (WGS) entry which is preliminary data.</text>
</comment>
<sequence>MTHRTNECSNHPSHLELGEVPIGLLRHLPLLDRIALADPALLNMEVAVRRLQAGETVYQEGQDAQHLFLVVTGSFKLVRVSANGQAIAVTLAMRGGGFGGLDLAAAVYPESAVALTTSQVLAFPRAELSALYTRHPMIAQFLIELLAARLEYAEAKIFRLSGAPVRSRVAATLLLIFDNGGGQAEEITLSRHDLASLTGMAPETASRVVSTLQCEGVITSRRENITIVDRHRLAHAADF</sequence>